<dbReference type="STRING" id="145388.A0A0D2MF23"/>
<evidence type="ECO:0000313" key="10">
    <source>
        <dbReference type="EMBL" id="KIZ01745.1"/>
    </source>
</evidence>
<dbReference type="FunFam" id="3.20.20.80:FF:000050">
    <property type="entry name" value="Beta-mannosidase B"/>
    <property type="match status" value="1"/>
</dbReference>
<dbReference type="InterPro" id="IPR008979">
    <property type="entry name" value="Galactose-bd-like_sf"/>
</dbReference>
<dbReference type="SUPFAM" id="SSF49303">
    <property type="entry name" value="beta-Galactosidase/glucuronidase domain"/>
    <property type="match status" value="2"/>
</dbReference>
<dbReference type="OrthoDB" id="2866996at2759"/>
<dbReference type="Gene3D" id="3.20.20.80">
    <property type="entry name" value="Glycosidases"/>
    <property type="match status" value="1"/>
</dbReference>
<reference evidence="10 11" key="1">
    <citation type="journal article" date="2013" name="BMC Genomics">
        <title>Reconstruction of the lipid metabolism for the microalga Monoraphidium neglectum from its genome sequence reveals characteristics suitable for biofuel production.</title>
        <authorList>
            <person name="Bogen C."/>
            <person name="Al-Dilaimi A."/>
            <person name="Albersmeier A."/>
            <person name="Wichmann J."/>
            <person name="Grundmann M."/>
            <person name="Rupp O."/>
            <person name="Lauersen K.J."/>
            <person name="Blifernez-Klassen O."/>
            <person name="Kalinowski J."/>
            <person name="Goesmann A."/>
            <person name="Mussgnug J.H."/>
            <person name="Kruse O."/>
        </authorList>
    </citation>
    <scope>NUCLEOTIDE SEQUENCE [LARGE SCALE GENOMIC DNA]</scope>
    <source>
        <strain evidence="10 11">SAG 48.87</strain>
    </source>
</reference>
<keyword evidence="5 10" id="KW-0326">Glycosidase</keyword>
<feature type="region of interest" description="Disordered" evidence="6">
    <location>
        <begin position="355"/>
        <end position="387"/>
    </location>
</feature>
<evidence type="ECO:0000256" key="3">
    <source>
        <dbReference type="ARBA" id="ARBA00022801"/>
    </source>
</evidence>
<sequence>MTRSILISLLLCAAHAAAACDRLLLFGELEARWVAQDTWNFTVVWPSERHAALAARAAVVLRLAGVDAAGRVNLNERDVALTDNSHRQWAFDAKRFLREGANLLQIIIRPAVEEALLHKRAYPYPVPTLAAPGAWDVYNFLRKPASDFGWDWGPAFAPAGVHGVVELLGFDKALLTGANVDISKCESGASWLVQIEATFLLPPGGDAGKLSARIEALGAYAEQQVQLQASAGAAAPAPAVAEGVARVTLSIPTAGPELWWPVGLGRQPLYDLVIGFEPDGESCVAPSVTSLRSSSAEAGSRDIGANCGSTGGGAGGAAGAAGGAARAAEVEGDGCGWLLRRVGFRTVELVTDRVSQAEQELMPTPEDATSSDQDVTPDHGLDDVASPPIKGAAGQAGWGITGDGRWVNAQGAATKGAWWFPARKPDRQWPQPPGHERFEPADAQGSVFYLRVNGVPVYAKGANLIPLSVLPTNVTGAHLRRLLGDALAANMNMVRIWGGGVYPDDALYDYADSHGIMIWQEAAFACAPYPRDPTFLANVEEEVTQQVRRLSSHPSIVIWGGNNEVEASMEWYEDTRSNLGLYAVDYARLFVDTIGGVVRRMLPSTPYVDSSPSNGMVSPALEDPSHGDVHYYNYAADCQDWRHYPKARFISEYGWQSYPSWPTYSAATAPEDWSLQSQMHEFRQRHPNGTRELLAQMNRRFKLPPSWQNVLSQQAGADTGTGHHTRELLVSRDRDRVEIRDHDPDWDLRGSGDGALNEESSRSTGRSAAKTKGQEQQEYESWIYLTQVQQLLCYDTSIGLWRRLRSQPGVMTMGVLYWQLNDIWAGASWSSIDHGGRWKPLHYGAARLFAPLALSVAESEDGALEVYAISDLREAITVDIRVAVHSVSSSAAPEQGGDGDRRRPHLGRGEAGSGGACSGRDRAAANAGTARAGGAVVRVPGGAAARVFSSSVEVLLSKLPGCTRDACFVNVFATPAAGRGRGADGGGGDGGEAAPAAAEATYFLGPFKNLPLRDPEIRTSDFERAPGRGDAVTFVVAARAAAPLAFWEAPGLAGRFSDNAVTLLPCEPRVITFFAADGAGVTPQQLRRELRVTSLWDHQQF</sequence>
<evidence type="ECO:0000259" key="8">
    <source>
        <dbReference type="Pfam" id="PF17753"/>
    </source>
</evidence>
<evidence type="ECO:0000256" key="6">
    <source>
        <dbReference type="SAM" id="MobiDB-lite"/>
    </source>
</evidence>
<dbReference type="EMBL" id="KK101210">
    <property type="protein sequence ID" value="KIZ01745.1"/>
    <property type="molecule type" value="Genomic_DNA"/>
</dbReference>
<dbReference type="AlphaFoldDB" id="A0A0D2MF23"/>
<dbReference type="PANTHER" id="PTHR43730:SF1">
    <property type="entry name" value="BETA-MANNOSIDASE"/>
    <property type="match status" value="1"/>
</dbReference>
<keyword evidence="4" id="KW-0325">Glycoprotein</keyword>
<dbReference type="InterPro" id="IPR036156">
    <property type="entry name" value="Beta-gal/glucu_dom_sf"/>
</dbReference>
<comment type="catalytic activity">
    <reaction evidence="1">
        <text>Hydrolysis of terminal, non-reducing beta-D-mannose residues in beta-D-mannosides.</text>
        <dbReference type="EC" id="3.2.1.25"/>
    </reaction>
</comment>
<evidence type="ECO:0000256" key="5">
    <source>
        <dbReference type="ARBA" id="ARBA00023295"/>
    </source>
</evidence>
<dbReference type="KEGG" id="mng:MNEG_6215"/>
<dbReference type="InterPro" id="IPR054593">
    <property type="entry name" value="Beta-mannosidase-like_N2"/>
</dbReference>
<dbReference type="PANTHER" id="PTHR43730">
    <property type="entry name" value="BETA-MANNOSIDASE"/>
    <property type="match status" value="1"/>
</dbReference>
<proteinExistence type="predicted"/>
<dbReference type="InterPro" id="IPR041625">
    <property type="entry name" value="Beta-mannosidase_Ig"/>
</dbReference>
<dbReference type="SUPFAM" id="SSF49785">
    <property type="entry name" value="Galactose-binding domain-like"/>
    <property type="match status" value="1"/>
</dbReference>
<gene>
    <name evidence="10" type="ORF">MNEG_6215</name>
</gene>
<dbReference type="Pfam" id="PF22666">
    <property type="entry name" value="Glyco_hydro_2_N2"/>
    <property type="match status" value="1"/>
</dbReference>
<feature type="domain" description="Beta-mannosidase-like galactose-binding" evidence="9">
    <location>
        <begin position="21"/>
        <end position="162"/>
    </location>
</feature>
<feature type="region of interest" description="Disordered" evidence="6">
    <location>
        <begin position="742"/>
        <end position="773"/>
    </location>
</feature>
<dbReference type="GeneID" id="25739091"/>
<name>A0A0D2MF23_9CHLO</name>
<dbReference type="InterPro" id="IPR017853">
    <property type="entry name" value="GH"/>
</dbReference>
<feature type="chain" id="PRO_5002247181" description="beta-mannosidase" evidence="7">
    <location>
        <begin position="20"/>
        <end position="1101"/>
    </location>
</feature>
<feature type="signal peptide" evidence="7">
    <location>
        <begin position="1"/>
        <end position="19"/>
    </location>
</feature>
<dbReference type="Pfam" id="PF17753">
    <property type="entry name" value="Ig_mannosidase"/>
    <property type="match status" value="1"/>
</dbReference>
<evidence type="ECO:0000256" key="4">
    <source>
        <dbReference type="ARBA" id="ARBA00023180"/>
    </source>
</evidence>
<dbReference type="Gene3D" id="2.60.40.10">
    <property type="entry name" value="Immunoglobulins"/>
    <property type="match status" value="2"/>
</dbReference>
<accession>A0A0D2MF23</accession>
<dbReference type="SUPFAM" id="SSF51445">
    <property type="entry name" value="(Trans)glycosidases"/>
    <property type="match status" value="2"/>
</dbReference>
<dbReference type="Gene3D" id="2.60.120.260">
    <property type="entry name" value="Galactose-binding domain-like"/>
    <property type="match status" value="1"/>
</dbReference>
<evidence type="ECO:0000256" key="7">
    <source>
        <dbReference type="SAM" id="SignalP"/>
    </source>
</evidence>
<dbReference type="PROSITE" id="PS51257">
    <property type="entry name" value="PROKAR_LIPOPROTEIN"/>
    <property type="match status" value="1"/>
</dbReference>
<dbReference type="GO" id="GO:0004567">
    <property type="term" value="F:beta-mannosidase activity"/>
    <property type="evidence" value="ECO:0007669"/>
    <property type="project" value="UniProtKB-EC"/>
</dbReference>
<keyword evidence="3 10" id="KW-0378">Hydrolase</keyword>
<protein>
    <recommendedName>
        <fullName evidence="2">beta-mannosidase</fullName>
        <ecNumber evidence="2">3.2.1.25</ecNumber>
    </recommendedName>
</protein>
<organism evidence="10 11">
    <name type="scientific">Monoraphidium neglectum</name>
    <dbReference type="NCBI Taxonomy" id="145388"/>
    <lineage>
        <taxon>Eukaryota</taxon>
        <taxon>Viridiplantae</taxon>
        <taxon>Chlorophyta</taxon>
        <taxon>core chlorophytes</taxon>
        <taxon>Chlorophyceae</taxon>
        <taxon>CS clade</taxon>
        <taxon>Sphaeropleales</taxon>
        <taxon>Selenastraceae</taxon>
        <taxon>Monoraphidium</taxon>
    </lineage>
</organism>
<evidence type="ECO:0000313" key="11">
    <source>
        <dbReference type="Proteomes" id="UP000054498"/>
    </source>
</evidence>
<evidence type="ECO:0000256" key="2">
    <source>
        <dbReference type="ARBA" id="ARBA00012754"/>
    </source>
</evidence>
<evidence type="ECO:0000259" key="9">
    <source>
        <dbReference type="Pfam" id="PF22666"/>
    </source>
</evidence>
<dbReference type="InterPro" id="IPR050887">
    <property type="entry name" value="Beta-mannosidase_GH2"/>
</dbReference>
<dbReference type="RefSeq" id="XP_013900764.1">
    <property type="nucleotide sequence ID" value="XM_014045310.1"/>
</dbReference>
<feature type="domain" description="Beta-mannosidase Ig-fold" evidence="8">
    <location>
        <begin position="1012"/>
        <end position="1097"/>
    </location>
</feature>
<keyword evidence="11" id="KW-1185">Reference proteome</keyword>
<keyword evidence="7" id="KW-0732">Signal</keyword>
<dbReference type="Proteomes" id="UP000054498">
    <property type="component" value="Unassembled WGS sequence"/>
</dbReference>
<dbReference type="GO" id="GO:0006516">
    <property type="term" value="P:glycoprotein catabolic process"/>
    <property type="evidence" value="ECO:0007669"/>
    <property type="project" value="TreeGrafter"/>
</dbReference>
<feature type="region of interest" description="Disordered" evidence="6">
    <location>
        <begin position="889"/>
        <end position="921"/>
    </location>
</feature>
<evidence type="ECO:0000256" key="1">
    <source>
        <dbReference type="ARBA" id="ARBA00000829"/>
    </source>
</evidence>
<dbReference type="EC" id="3.2.1.25" evidence="2"/>
<dbReference type="InterPro" id="IPR013783">
    <property type="entry name" value="Ig-like_fold"/>
</dbReference>